<evidence type="ECO:0000313" key="1">
    <source>
        <dbReference type="EMBL" id="KIM20606.1"/>
    </source>
</evidence>
<dbReference type="AlphaFoldDB" id="A0A0C3AMY3"/>
<gene>
    <name evidence="1" type="ORF">M408DRAFT_333891</name>
</gene>
<sequence>MAIRPLPLPQEIACPNFCATTQETSGLTPIEKRISKNELIRKGTRRGWLTCWNHVVKVCVSLSDLSYSHVGRVSGFA</sequence>
<reference evidence="1 2" key="1">
    <citation type="submission" date="2014-04" db="EMBL/GenBank/DDBJ databases">
        <authorList>
            <consortium name="DOE Joint Genome Institute"/>
            <person name="Kuo A."/>
            <person name="Zuccaro A."/>
            <person name="Kohler A."/>
            <person name="Nagy L.G."/>
            <person name="Floudas D."/>
            <person name="Copeland A."/>
            <person name="Barry K.W."/>
            <person name="Cichocki N."/>
            <person name="Veneault-Fourrey C."/>
            <person name="LaButti K."/>
            <person name="Lindquist E.A."/>
            <person name="Lipzen A."/>
            <person name="Lundell T."/>
            <person name="Morin E."/>
            <person name="Murat C."/>
            <person name="Sun H."/>
            <person name="Tunlid A."/>
            <person name="Henrissat B."/>
            <person name="Grigoriev I.V."/>
            <person name="Hibbett D.S."/>
            <person name="Martin F."/>
            <person name="Nordberg H.P."/>
            <person name="Cantor M.N."/>
            <person name="Hua S.X."/>
        </authorList>
    </citation>
    <scope>NUCLEOTIDE SEQUENCE [LARGE SCALE GENOMIC DNA]</scope>
    <source>
        <strain evidence="1 2">MAFF 305830</strain>
    </source>
</reference>
<organism evidence="1 2">
    <name type="scientific">Serendipita vermifera MAFF 305830</name>
    <dbReference type="NCBI Taxonomy" id="933852"/>
    <lineage>
        <taxon>Eukaryota</taxon>
        <taxon>Fungi</taxon>
        <taxon>Dikarya</taxon>
        <taxon>Basidiomycota</taxon>
        <taxon>Agaricomycotina</taxon>
        <taxon>Agaricomycetes</taxon>
        <taxon>Sebacinales</taxon>
        <taxon>Serendipitaceae</taxon>
        <taxon>Serendipita</taxon>
    </lineage>
</organism>
<reference evidence="2" key="2">
    <citation type="submission" date="2015-01" db="EMBL/GenBank/DDBJ databases">
        <title>Evolutionary Origins and Diversification of the Mycorrhizal Mutualists.</title>
        <authorList>
            <consortium name="DOE Joint Genome Institute"/>
            <consortium name="Mycorrhizal Genomics Consortium"/>
            <person name="Kohler A."/>
            <person name="Kuo A."/>
            <person name="Nagy L.G."/>
            <person name="Floudas D."/>
            <person name="Copeland A."/>
            <person name="Barry K.W."/>
            <person name="Cichocki N."/>
            <person name="Veneault-Fourrey C."/>
            <person name="LaButti K."/>
            <person name="Lindquist E.A."/>
            <person name="Lipzen A."/>
            <person name="Lundell T."/>
            <person name="Morin E."/>
            <person name="Murat C."/>
            <person name="Riley R."/>
            <person name="Ohm R."/>
            <person name="Sun H."/>
            <person name="Tunlid A."/>
            <person name="Henrissat B."/>
            <person name="Grigoriev I.V."/>
            <person name="Hibbett D.S."/>
            <person name="Martin F."/>
        </authorList>
    </citation>
    <scope>NUCLEOTIDE SEQUENCE [LARGE SCALE GENOMIC DNA]</scope>
    <source>
        <strain evidence="2">MAFF 305830</strain>
    </source>
</reference>
<dbReference type="EMBL" id="KN824418">
    <property type="protein sequence ID" value="KIM20606.1"/>
    <property type="molecule type" value="Genomic_DNA"/>
</dbReference>
<name>A0A0C3AMY3_SERVB</name>
<keyword evidence="2" id="KW-1185">Reference proteome</keyword>
<dbReference type="Proteomes" id="UP000054097">
    <property type="component" value="Unassembled WGS sequence"/>
</dbReference>
<protein>
    <submittedName>
        <fullName evidence="1">Uncharacterized protein</fullName>
    </submittedName>
</protein>
<evidence type="ECO:0000313" key="2">
    <source>
        <dbReference type="Proteomes" id="UP000054097"/>
    </source>
</evidence>
<accession>A0A0C3AMY3</accession>
<proteinExistence type="predicted"/>
<dbReference type="HOGENOM" id="CLU_2639642_0_0_1"/>